<dbReference type="EMBL" id="BAAADM010000005">
    <property type="protein sequence ID" value="GAA0429609.1"/>
    <property type="molecule type" value="Genomic_DNA"/>
</dbReference>
<sequence length="251" mass="27855">MDILLLLCFFLLGLVFGSFFYVVGLRVPQKQPFANDRSICPHCRHTLTWYELIPILSYIMQRGRCRSCGQRIAITYPVVELASGGLFALSYAEIGFQAELLTALLLMAMVVILFISDIVYMLIPNTILLFFLPLFIIMRVIQPLDPWWSSIVGVLFGTGLLALIILISRGGMGAGDMKLFGVLGVVFGLEKIILTFFLATMIGAVIGLLMLLLQRTQRGQAIPFGPYIVVAAVLAYFFGDGLLNWYLGILS</sequence>
<proteinExistence type="inferred from homology"/>
<evidence type="ECO:0000256" key="5">
    <source>
        <dbReference type="ARBA" id="ARBA00022989"/>
    </source>
</evidence>
<comment type="caution">
    <text evidence="10">The sequence shown here is derived from an EMBL/GenBank/DDBJ whole genome shotgun (WGS) entry which is preliminary data.</text>
</comment>
<keyword evidence="5 7" id="KW-1133">Transmembrane helix</keyword>
<evidence type="ECO:0000256" key="7">
    <source>
        <dbReference type="SAM" id="Phobius"/>
    </source>
</evidence>
<evidence type="ECO:0000256" key="1">
    <source>
        <dbReference type="ARBA" id="ARBA00004651"/>
    </source>
</evidence>
<accession>A0ABP3IVV1</accession>
<evidence type="ECO:0000313" key="11">
    <source>
        <dbReference type="Proteomes" id="UP001501459"/>
    </source>
</evidence>
<reference evidence="11" key="1">
    <citation type="journal article" date="2019" name="Int. J. Syst. Evol. Microbiol.">
        <title>The Global Catalogue of Microorganisms (GCM) 10K type strain sequencing project: providing services to taxonomists for standard genome sequencing and annotation.</title>
        <authorList>
            <consortium name="The Broad Institute Genomics Platform"/>
            <consortium name="The Broad Institute Genome Sequencing Center for Infectious Disease"/>
            <person name="Wu L."/>
            <person name="Ma J."/>
        </authorList>
    </citation>
    <scope>NUCLEOTIDE SEQUENCE [LARGE SCALE GENOMIC DNA]</scope>
    <source>
        <strain evidence="11">JCM 12149</strain>
    </source>
</reference>
<dbReference type="Pfam" id="PF06750">
    <property type="entry name" value="A24_N_bact"/>
    <property type="match status" value="1"/>
</dbReference>
<feature type="domain" description="Prepilin type IV endopeptidase peptidase" evidence="8">
    <location>
        <begin position="104"/>
        <end position="208"/>
    </location>
</feature>
<keyword evidence="4 7" id="KW-0812">Transmembrane</keyword>
<dbReference type="InterPro" id="IPR050882">
    <property type="entry name" value="Prepilin_peptidase/N-MTase"/>
</dbReference>
<dbReference type="RefSeq" id="WP_343750630.1">
    <property type="nucleotide sequence ID" value="NZ_BAAADM010000005.1"/>
</dbReference>
<dbReference type="InterPro" id="IPR000045">
    <property type="entry name" value="Prepilin_IV_endopep_pep"/>
</dbReference>
<organism evidence="10 11">
    <name type="scientific">Lentibacillus halophilus</name>
    <dbReference type="NCBI Taxonomy" id="295065"/>
    <lineage>
        <taxon>Bacteria</taxon>
        <taxon>Bacillati</taxon>
        <taxon>Bacillota</taxon>
        <taxon>Bacilli</taxon>
        <taxon>Bacillales</taxon>
        <taxon>Bacillaceae</taxon>
        <taxon>Lentibacillus</taxon>
    </lineage>
</organism>
<dbReference type="InterPro" id="IPR010627">
    <property type="entry name" value="Prepilin_pept_A24_N"/>
</dbReference>
<feature type="domain" description="Prepilin peptidase A24 N-terminal" evidence="9">
    <location>
        <begin position="11"/>
        <end position="92"/>
    </location>
</feature>
<evidence type="ECO:0000259" key="9">
    <source>
        <dbReference type="Pfam" id="PF06750"/>
    </source>
</evidence>
<dbReference type="PANTHER" id="PTHR30487:SF0">
    <property type="entry name" value="PREPILIN LEADER PEPTIDASE_N-METHYLTRANSFERASE-RELATED"/>
    <property type="match status" value="1"/>
</dbReference>
<gene>
    <name evidence="10" type="ORF">GCM10008983_02470</name>
</gene>
<evidence type="ECO:0000313" key="10">
    <source>
        <dbReference type="EMBL" id="GAA0429609.1"/>
    </source>
</evidence>
<evidence type="ECO:0000256" key="4">
    <source>
        <dbReference type="ARBA" id="ARBA00022692"/>
    </source>
</evidence>
<evidence type="ECO:0000256" key="2">
    <source>
        <dbReference type="ARBA" id="ARBA00005801"/>
    </source>
</evidence>
<comment type="subcellular location">
    <subcellularLocation>
        <location evidence="1">Cell membrane</location>
        <topology evidence="1">Multi-pass membrane protein</topology>
    </subcellularLocation>
</comment>
<feature type="transmembrane region" description="Helical" evidence="7">
    <location>
        <begin position="224"/>
        <end position="247"/>
    </location>
</feature>
<comment type="similarity">
    <text evidence="2">Belongs to the peptidase A24 family.</text>
</comment>
<dbReference type="Pfam" id="PF01478">
    <property type="entry name" value="Peptidase_A24"/>
    <property type="match status" value="1"/>
</dbReference>
<keyword evidence="6 7" id="KW-0472">Membrane</keyword>
<dbReference type="Gene3D" id="1.20.120.1220">
    <property type="match status" value="1"/>
</dbReference>
<name>A0ABP3IVV1_9BACI</name>
<protein>
    <submittedName>
        <fullName evidence="10">A24 family peptidase</fullName>
    </submittedName>
</protein>
<evidence type="ECO:0000256" key="6">
    <source>
        <dbReference type="ARBA" id="ARBA00023136"/>
    </source>
</evidence>
<keyword evidence="3" id="KW-1003">Cell membrane</keyword>
<feature type="transmembrane region" description="Helical" evidence="7">
    <location>
        <begin position="179"/>
        <end position="212"/>
    </location>
</feature>
<feature type="transmembrane region" description="Helical" evidence="7">
    <location>
        <begin position="147"/>
        <end position="167"/>
    </location>
</feature>
<feature type="transmembrane region" description="Helical" evidence="7">
    <location>
        <begin position="94"/>
        <end position="115"/>
    </location>
</feature>
<evidence type="ECO:0000256" key="3">
    <source>
        <dbReference type="ARBA" id="ARBA00022475"/>
    </source>
</evidence>
<keyword evidence="11" id="KW-1185">Reference proteome</keyword>
<dbReference type="PANTHER" id="PTHR30487">
    <property type="entry name" value="TYPE 4 PREPILIN-LIKE PROTEINS LEADER PEPTIDE-PROCESSING ENZYME"/>
    <property type="match status" value="1"/>
</dbReference>
<evidence type="ECO:0000259" key="8">
    <source>
        <dbReference type="Pfam" id="PF01478"/>
    </source>
</evidence>
<dbReference type="Proteomes" id="UP001501459">
    <property type="component" value="Unassembled WGS sequence"/>
</dbReference>